<dbReference type="Proteomes" id="UP000306985">
    <property type="component" value="Unassembled WGS sequence"/>
</dbReference>
<dbReference type="AlphaFoldDB" id="A0A4U6QDP8"/>
<dbReference type="CDD" id="cd19166">
    <property type="entry name" value="HemeO-bac"/>
    <property type="match status" value="1"/>
</dbReference>
<name>A0A4U6QDP8_9ACTN</name>
<protein>
    <submittedName>
        <fullName evidence="1">Biliverdin-producing heme oxygenase</fullName>
    </submittedName>
</protein>
<proteinExistence type="predicted"/>
<dbReference type="OrthoDB" id="9149607at2"/>
<organism evidence="1 2">
    <name type="scientific">Nakamurella flava</name>
    <dbReference type="NCBI Taxonomy" id="2576308"/>
    <lineage>
        <taxon>Bacteria</taxon>
        <taxon>Bacillati</taxon>
        <taxon>Actinomycetota</taxon>
        <taxon>Actinomycetes</taxon>
        <taxon>Nakamurellales</taxon>
        <taxon>Nakamurellaceae</taxon>
        <taxon>Nakamurella</taxon>
    </lineage>
</organism>
<gene>
    <name evidence="1" type="ORF">FDO65_12160</name>
</gene>
<dbReference type="InterPro" id="IPR016084">
    <property type="entry name" value="Haem_Oase-like_multi-hlx"/>
</dbReference>
<reference evidence="1 2" key="1">
    <citation type="submission" date="2019-05" db="EMBL/GenBank/DDBJ databases">
        <title>Nakamurella sp. N5BH11, whole genome shotgun sequence.</title>
        <authorList>
            <person name="Tuo L."/>
        </authorList>
    </citation>
    <scope>NUCLEOTIDE SEQUENCE [LARGE SCALE GENOMIC DNA]</scope>
    <source>
        <strain evidence="1 2">N5BH11</strain>
    </source>
</reference>
<evidence type="ECO:0000313" key="2">
    <source>
        <dbReference type="Proteomes" id="UP000306985"/>
    </source>
</evidence>
<comment type="caution">
    <text evidence="1">The sequence shown here is derived from an EMBL/GenBank/DDBJ whole genome shotgun (WGS) entry which is preliminary data.</text>
</comment>
<dbReference type="RefSeq" id="WP_137449990.1">
    <property type="nucleotide sequence ID" value="NZ_SZZH01000003.1"/>
</dbReference>
<keyword evidence="2" id="KW-1185">Reference proteome</keyword>
<evidence type="ECO:0000313" key="1">
    <source>
        <dbReference type="EMBL" id="TKV58327.1"/>
    </source>
</evidence>
<dbReference type="EMBL" id="SZZH01000003">
    <property type="protein sequence ID" value="TKV58327.1"/>
    <property type="molecule type" value="Genomic_DNA"/>
</dbReference>
<sequence length="221" mass="24043">MTTARMAEVRSIIRSDAPVDGLAARLLSDTAGLRLTFSRVVDLPSAVRSRSDYLDLLGAFHHAHHHLEPMLSPREWTGQWARLGVDPVLHRRAPLLDADLTDLGVRMVLGDAPLPRITTFADALGALFVLDGPTLDGPALARSFRTSWPGLPVRYLSGTDRPIRRTWGIVRAALDRFGEQGGLGDDVLNGAVRTYDYLALVLRSRGRDGAIPLQPAVAEVG</sequence>
<accession>A0A4U6QDP8</accession>
<dbReference type="SUPFAM" id="SSF48613">
    <property type="entry name" value="Heme oxygenase-like"/>
    <property type="match status" value="1"/>
</dbReference>
<dbReference type="Gene3D" id="1.20.910.10">
    <property type="entry name" value="Heme oxygenase-like"/>
    <property type="match status" value="1"/>
</dbReference>